<dbReference type="InterPro" id="IPR015943">
    <property type="entry name" value="WD40/YVTN_repeat-like_dom_sf"/>
</dbReference>
<dbReference type="InterPro" id="IPR051200">
    <property type="entry name" value="Host-pathogen_enzymatic-act"/>
</dbReference>
<dbReference type="PANTHER" id="PTHR47197:SF3">
    <property type="entry name" value="DIHYDRO-HEME D1 DEHYDROGENASE"/>
    <property type="match status" value="1"/>
</dbReference>
<protein>
    <recommendedName>
        <fullName evidence="3">YNCE-like beta-propeller domain-containing protein</fullName>
    </recommendedName>
</protein>
<comment type="caution">
    <text evidence="4">The sequence shown here is derived from an EMBL/GenBank/DDBJ whole genome shotgun (WGS) entry which is preliminary data.</text>
</comment>
<dbReference type="RefSeq" id="WP_082577344.1">
    <property type="nucleotide sequence ID" value="NZ_CP168562.1"/>
</dbReference>
<keyword evidence="1 2" id="KW-0732">Signal</keyword>
<proteinExistence type="predicted"/>
<dbReference type="InterPro" id="IPR011045">
    <property type="entry name" value="N2O_reductase_N"/>
</dbReference>
<feature type="domain" description="YNCE-like beta-propeller" evidence="3">
    <location>
        <begin position="66"/>
        <end position="176"/>
    </location>
</feature>
<evidence type="ECO:0000256" key="1">
    <source>
        <dbReference type="ARBA" id="ARBA00022729"/>
    </source>
</evidence>
<gene>
    <name evidence="4" type="ORF">GPY61_07505</name>
</gene>
<dbReference type="PANTHER" id="PTHR47197">
    <property type="entry name" value="PROTEIN NIRF"/>
    <property type="match status" value="1"/>
</dbReference>
<keyword evidence="5" id="KW-1185">Reference proteome</keyword>
<accession>A0A7X3FXL4</accession>
<evidence type="ECO:0000313" key="4">
    <source>
        <dbReference type="EMBL" id="MVW59773.1"/>
    </source>
</evidence>
<feature type="chain" id="PRO_5031046803" description="YNCE-like beta-propeller domain-containing protein" evidence="2">
    <location>
        <begin position="23"/>
        <end position="423"/>
    </location>
</feature>
<dbReference type="Gene3D" id="2.130.10.10">
    <property type="entry name" value="YVTN repeat-like/Quinoprotein amine dehydrogenase"/>
    <property type="match status" value="3"/>
</dbReference>
<dbReference type="AlphaFoldDB" id="A0A7X3FXL4"/>
<dbReference type="InterPro" id="IPR048433">
    <property type="entry name" value="YNCE-like_beta-prop"/>
</dbReference>
<dbReference type="EMBL" id="WSES01000002">
    <property type="protein sequence ID" value="MVW59773.1"/>
    <property type="molecule type" value="Genomic_DNA"/>
</dbReference>
<feature type="signal peptide" evidence="2">
    <location>
        <begin position="1"/>
        <end position="22"/>
    </location>
</feature>
<evidence type="ECO:0000256" key="2">
    <source>
        <dbReference type="SAM" id="SignalP"/>
    </source>
</evidence>
<sequence length="423" mass="45398">MSSKTTIGAVLALAVVAGGVVASRFVDATATASATAPAPVTKSPAVVSVPGMPRVVDPHNVYSEITQLSPVVKGDLERVYVPNLRSNDVSVIDPATLKVVDRFKVGRSPQHVIPSWDLRTLWVANNAERTGDGSLTPIDPRTGKPGANVPVDDPYNMYFTPDGKSAIVVAEARHRLDFRDPHTMAMQYAIEVPKCGGINHAEFSIDGRYALFTCEFDGSLAKIDLVERKVLGYLKLTMPSTRFREGVDPTAPGASEICTSKKGMPQDVRMSPDGKRFYIADMDADGVHVVDGDNLTQIGFIPVGIGTHGLYPSRDGKFLYIASRGTHRIHGKPKGKGSVAVLDFATGKIVANWPVPGGGSPDMGNVSADGKWLWLSGRFDDVVYRIDTKTGAMQKVKVGGEPHGLTVWPQPGRYSLGHTGNLR</sequence>
<dbReference type="NCBIfam" id="TIGR02276">
    <property type="entry name" value="beta_rpt_yvtn"/>
    <property type="match status" value="1"/>
</dbReference>
<dbReference type="Pfam" id="PF21783">
    <property type="entry name" value="YNCE"/>
    <property type="match status" value="1"/>
</dbReference>
<reference evidence="4 5" key="1">
    <citation type="submission" date="2019-12" db="EMBL/GenBank/DDBJ databases">
        <authorList>
            <person name="Li C."/>
            <person name="Zhao J."/>
        </authorList>
    </citation>
    <scope>NUCLEOTIDE SEQUENCE [LARGE SCALE GENOMIC DNA]</scope>
    <source>
        <strain evidence="4 5">NEAU-DD11</strain>
    </source>
</reference>
<evidence type="ECO:0000313" key="5">
    <source>
        <dbReference type="Proteomes" id="UP000443353"/>
    </source>
</evidence>
<dbReference type="Proteomes" id="UP000443353">
    <property type="component" value="Unassembled WGS sequence"/>
</dbReference>
<organism evidence="4 5">
    <name type="scientific">Massilia cellulosiltytica</name>
    <dbReference type="NCBI Taxonomy" id="2683234"/>
    <lineage>
        <taxon>Bacteria</taxon>
        <taxon>Pseudomonadati</taxon>
        <taxon>Pseudomonadota</taxon>
        <taxon>Betaproteobacteria</taxon>
        <taxon>Burkholderiales</taxon>
        <taxon>Oxalobacteraceae</taxon>
        <taxon>Telluria group</taxon>
        <taxon>Massilia</taxon>
    </lineage>
</organism>
<dbReference type="SUPFAM" id="SSF50974">
    <property type="entry name" value="Nitrous oxide reductase, N-terminal domain"/>
    <property type="match status" value="1"/>
</dbReference>
<dbReference type="InterPro" id="IPR011964">
    <property type="entry name" value="YVTN_b-propeller_repeat"/>
</dbReference>
<name>A0A7X3FXL4_9BURK</name>
<evidence type="ECO:0000259" key="3">
    <source>
        <dbReference type="Pfam" id="PF21783"/>
    </source>
</evidence>